<dbReference type="RefSeq" id="WP_091248402.1">
    <property type="nucleotide sequence ID" value="NZ_FNIR01000013.1"/>
</dbReference>
<name>A0A1H0SIK4_9ACTN</name>
<reference evidence="2" key="1">
    <citation type="submission" date="2016-10" db="EMBL/GenBank/DDBJ databases">
        <authorList>
            <person name="Varghese N."/>
            <person name="Submissions S."/>
        </authorList>
    </citation>
    <scope>NUCLEOTIDE SEQUENCE [LARGE SCALE GENOMIC DNA]</scope>
    <source>
        <strain evidence="2">DSM 45843</strain>
    </source>
</reference>
<dbReference type="STRING" id="1052260.SAMN05660199_03852"/>
<organism evidence="1 2">
    <name type="scientific">Klenkia soli</name>
    <dbReference type="NCBI Taxonomy" id="1052260"/>
    <lineage>
        <taxon>Bacteria</taxon>
        <taxon>Bacillati</taxon>
        <taxon>Actinomycetota</taxon>
        <taxon>Actinomycetes</taxon>
        <taxon>Geodermatophilales</taxon>
        <taxon>Geodermatophilaceae</taxon>
        <taxon>Klenkia</taxon>
    </lineage>
</organism>
<proteinExistence type="predicted"/>
<evidence type="ECO:0008006" key="3">
    <source>
        <dbReference type="Google" id="ProtNLM"/>
    </source>
</evidence>
<sequence>MTDLLLADVRPWGGPPVDLLVTGDRITDVVPAGSGSDGGRVEGGGLLALPGGRVVVRDGELLV</sequence>
<evidence type="ECO:0000313" key="2">
    <source>
        <dbReference type="Proteomes" id="UP000199088"/>
    </source>
</evidence>
<dbReference type="EMBL" id="FNIR01000013">
    <property type="protein sequence ID" value="SDP41547.1"/>
    <property type="molecule type" value="Genomic_DNA"/>
</dbReference>
<evidence type="ECO:0000313" key="1">
    <source>
        <dbReference type="EMBL" id="SDP41547.1"/>
    </source>
</evidence>
<keyword evidence="2" id="KW-1185">Reference proteome</keyword>
<dbReference type="Proteomes" id="UP000199088">
    <property type="component" value="Unassembled WGS sequence"/>
</dbReference>
<protein>
    <recommendedName>
        <fullName evidence="3">Amidohydrolase family protein</fullName>
    </recommendedName>
</protein>
<dbReference type="OrthoDB" id="3366604at2"/>
<dbReference type="AlphaFoldDB" id="A0A1H0SIK4"/>
<gene>
    <name evidence="1" type="ORF">SAMN05660199_03852</name>
</gene>
<accession>A0A1H0SIK4</accession>